<dbReference type="PANTHER" id="PTHR30404">
    <property type="entry name" value="N-ACETYLMURAMOYL-L-ALANINE AMIDASE"/>
    <property type="match status" value="1"/>
</dbReference>
<proteinExistence type="predicted"/>
<dbReference type="Pfam" id="PF01520">
    <property type="entry name" value="Amidase_3"/>
    <property type="match status" value="1"/>
</dbReference>
<dbReference type="Proteomes" id="UP000274033">
    <property type="component" value="Unassembled WGS sequence"/>
</dbReference>
<gene>
    <name evidence="3" type="ORF">EBB45_04300</name>
</gene>
<protein>
    <submittedName>
        <fullName evidence="3">N-acetylmuramoyl-L-alanine amidase</fullName>
    </submittedName>
</protein>
<dbReference type="GO" id="GO:0009253">
    <property type="term" value="P:peptidoglycan catabolic process"/>
    <property type="evidence" value="ECO:0007669"/>
    <property type="project" value="InterPro"/>
</dbReference>
<comment type="caution">
    <text evidence="3">The sequence shown here is derived from an EMBL/GenBank/DDBJ whole genome shotgun (WGS) entry which is preliminary data.</text>
</comment>
<dbReference type="InterPro" id="IPR050695">
    <property type="entry name" value="N-acetylmuramoyl_amidase_3"/>
</dbReference>
<dbReference type="SUPFAM" id="SSF53187">
    <property type="entry name" value="Zn-dependent exopeptidases"/>
    <property type="match status" value="1"/>
</dbReference>
<name>A0A3N9UTN4_9BACI</name>
<feature type="domain" description="MurNAc-LAA" evidence="2">
    <location>
        <begin position="68"/>
        <end position="181"/>
    </location>
</feature>
<evidence type="ECO:0000313" key="3">
    <source>
        <dbReference type="EMBL" id="RQW75842.1"/>
    </source>
</evidence>
<dbReference type="RefSeq" id="WP_124762988.1">
    <property type="nucleotide sequence ID" value="NZ_JAFBDY010000002.1"/>
</dbReference>
<keyword evidence="1" id="KW-0378">Hydrolase</keyword>
<sequence>MIKVAYGAGHGGFGVTPGKRSPDGEYEWDFNTKVATAFANELALFKGVMTKRFDDPSGKTDVPLVQRTDGANRWGANYYISFHHNAFQSRWGSHSGVETWMYTDAQEGSVALANAIHPAVVEGYGLTDRGIKRGNLHIVRETTMPAILIEGGFMDSTIDILKLRNDSVLNNVGKLIARAFANYVGLKQAVTTKEEVEDELEFYSPTLKEVYEYRSISPVTEEFLVKQAIKVLGYNEKYWLERLQKGEVKEGDKAAIAYELALYYGKKNL</sequence>
<reference evidence="3 4" key="1">
    <citation type="journal article" date="2013" name="J. Microbiol.">
        <title>Lysinibacillus chungkukjangi sp. nov., isolated from Chungkukjang, Korean fermented soybean food.</title>
        <authorList>
            <person name="Kim S.J."/>
            <person name="Jang Y.H."/>
            <person name="Hamada M."/>
            <person name="Ahn J.H."/>
            <person name="Weon H.Y."/>
            <person name="Suzuki K."/>
            <person name="Whang K.S."/>
            <person name="Kwon S.W."/>
        </authorList>
    </citation>
    <scope>NUCLEOTIDE SEQUENCE [LARGE SCALE GENOMIC DNA]</scope>
    <source>
        <strain evidence="3 4">MCCC 1A12701</strain>
    </source>
</reference>
<accession>A0A3N9UTN4</accession>
<dbReference type="Gene3D" id="3.40.630.40">
    <property type="entry name" value="Zn-dependent exopeptidases"/>
    <property type="match status" value="1"/>
</dbReference>
<evidence type="ECO:0000259" key="2">
    <source>
        <dbReference type="SMART" id="SM00646"/>
    </source>
</evidence>
<dbReference type="CDD" id="cd02696">
    <property type="entry name" value="MurNAc-LAA"/>
    <property type="match status" value="1"/>
</dbReference>
<dbReference type="AlphaFoldDB" id="A0A3N9UTN4"/>
<evidence type="ECO:0000313" key="4">
    <source>
        <dbReference type="Proteomes" id="UP000274033"/>
    </source>
</evidence>
<dbReference type="GO" id="GO:0008745">
    <property type="term" value="F:N-acetylmuramoyl-L-alanine amidase activity"/>
    <property type="evidence" value="ECO:0007669"/>
    <property type="project" value="InterPro"/>
</dbReference>
<evidence type="ECO:0000256" key="1">
    <source>
        <dbReference type="ARBA" id="ARBA00022801"/>
    </source>
</evidence>
<dbReference type="SMART" id="SM00646">
    <property type="entry name" value="Ami_3"/>
    <property type="match status" value="1"/>
</dbReference>
<keyword evidence="4" id="KW-1185">Reference proteome</keyword>
<dbReference type="OrthoDB" id="9763643at2"/>
<organism evidence="3 4">
    <name type="scientific">Lysinibacillus composti</name>
    <dbReference type="NCBI Taxonomy" id="720633"/>
    <lineage>
        <taxon>Bacteria</taxon>
        <taxon>Bacillati</taxon>
        <taxon>Bacillota</taxon>
        <taxon>Bacilli</taxon>
        <taxon>Bacillales</taxon>
        <taxon>Bacillaceae</taxon>
        <taxon>Lysinibacillus</taxon>
    </lineage>
</organism>
<dbReference type="GO" id="GO:0030288">
    <property type="term" value="C:outer membrane-bounded periplasmic space"/>
    <property type="evidence" value="ECO:0007669"/>
    <property type="project" value="TreeGrafter"/>
</dbReference>
<dbReference type="PANTHER" id="PTHR30404:SF0">
    <property type="entry name" value="N-ACETYLMURAMOYL-L-ALANINE AMIDASE AMIC"/>
    <property type="match status" value="1"/>
</dbReference>
<dbReference type="EMBL" id="RRCT01000002">
    <property type="protein sequence ID" value="RQW75842.1"/>
    <property type="molecule type" value="Genomic_DNA"/>
</dbReference>
<dbReference type="InterPro" id="IPR002508">
    <property type="entry name" value="MurNAc-LAA_cat"/>
</dbReference>